<evidence type="ECO:0000259" key="2">
    <source>
        <dbReference type="SMART" id="SM00460"/>
    </source>
</evidence>
<dbReference type="InterPro" id="IPR025403">
    <property type="entry name" value="TgpA-like_C"/>
</dbReference>
<keyword evidence="4" id="KW-1185">Reference proteome</keyword>
<dbReference type="Proteomes" id="UP000510822">
    <property type="component" value="Chromosome"/>
</dbReference>
<dbReference type="InterPro" id="IPR038765">
    <property type="entry name" value="Papain-like_cys_pep_sf"/>
</dbReference>
<evidence type="ECO:0000313" key="4">
    <source>
        <dbReference type="Proteomes" id="UP000510822"/>
    </source>
</evidence>
<reference evidence="3 4" key="1">
    <citation type="journal article" date="2016" name="Int. J. Syst. Evol. Microbiol.">
        <title>Chitinibacter fontanus sp. nov., isolated from a spring.</title>
        <authorList>
            <person name="Sheu S.Y."/>
            <person name="Li Y.S."/>
            <person name="Young C.C."/>
            <person name="Chen W.M."/>
        </authorList>
    </citation>
    <scope>NUCLEOTIDE SEQUENCE [LARGE SCALE GENOMIC DNA]</scope>
    <source>
        <strain evidence="3 4">STM-7</strain>
    </source>
</reference>
<dbReference type="InterPro" id="IPR021878">
    <property type="entry name" value="TgpA_N"/>
</dbReference>
<dbReference type="Pfam" id="PF13559">
    <property type="entry name" value="DUF4129"/>
    <property type="match status" value="1"/>
</dbReference>
<accession>A0A7D5V6R8</accession>
<dbReference type="Pfam" id="PF11992">
    <property type="entry name" value="TgpA_N"/>
    <property type="match status" value="1"/>
</dbReference>
<feature type="transmembrane region" description="Helical" evidence="1">
    <location>
        <begin position="60"/>
        <end position="77"/>
    </location>
</feature>
<gene>
    <name evidence="3" type="ORF">HZU75_00365</name>
</gene>
<feature type="transmembrane region" description="Helical" evidence="1">
    <location>
        <begin position="107"/>
        <end position="123"/>
    </location>
</feature>
<evidence type="ECO:0000256" key="1">
    <source>
        <dbReference type="SAM" id="Phobius"/>
    </source>
</evidence>
<evidence type="ECO:0000313" key="3">
    <source>
        <dbReference type="EMBL" id="QLI80116.1"/>
    </source>
</evidence>
<dbReference type="SUPFAM" id="SSF54001">
    <property type="entry name" value="Cysteine proteinases"/>
    <property type="match status" value="1"/>
</dbReference>
<dbReference type="RefSeq" id="WP_180307261.1">
    <property type="nucleotide sequence ID" value="NZ_CP058952.1"/>
</dbReference>
<dbReference type="InterPro" id="IPR052901">
    <property type="entry name" value="Bact_TGase-like"/>
</dbReference>
<sequence length="658" mass="74226">MKRANRPLHANEQQLLSLTLAVCAIPHLLEQPWWLAVSLGIILLALSRLSADLRLRIPRYTHIVLGLLVAILVFQAYKTLVGREGGVAVLLALCIVKLVETRYLRDARALILLMFLLTGIAFLHSQELWLAAYSLASTATILYCGQKIEQEILPIRTNTKTTLRLILEGIPIAILLFVLFPRLPAPLWSMPDNNTAKSGLPGDQMSPGSIGNMIQDESIAFRVQFKNNTPAKSAMYWRGPVFEDFDGERWRPAFTQQNLQAGAAQSQWVNKNPAQIIGLGQSYQYSLTLEPHQQNWVLALDVATQTPANTHLSNRLQVLSEVPITERKRFELQAQTSWITSGESNRQIERSLALPAELNPQASALAEQWLNLPTEQRVARALQWLTEGGFSYTLTPPVLTSRHRVDEFLFQSKQGFCEHYASAFTFLMRAAGVPARVVTGYQGATQNGDYWLIRQADAHAWTEVWLESRGWQRVDPTFVISPTRINAGIARSVESSALPFMLRSDNAWVRNLRLKADIVINTWNQWVVGYDQQRQSDFLKKLGIDDFLTGAFLLWLIGGLAVILGSFAAWLIYKNRPPRPDAASQAYRLFSKKLRPILRADSEAPQHFAARASEHFPNHAKQIVTITQLYLKARYAQEPAALRALQREVARFNPQRKS</sequence>
<feature type="transmembrane region" description="Helical" evidence="1">
    <location>
        <begin position="552"/>
        <end position="573"/>
    </location>
</feature>
<feature type="transmembrane region" description="Helical" evidence="1">
    <location>
        <begin position="83"/>
        <end position="100"/>
    </location>
</feature>
<dbReference type="EMBL" id="CP058952">
    <property type="protein sequence ID" value="QLI80116.1"/>
    <property type="molecule type" value="Genomic_DNA"/>
</dbReference>
<organism evidence="3 4">
    <name type="scientific">Chitinibacter fontanus</name>
    <dbReference type="NCBI Taxonomy" id="1737446"/>
    <lineage>
        <taxon>Bacteria</taxon>
        <taxon>Pseudomonadati</taxon>
        <taxon>Pseudomonadota</taxon>
        <taxon>Betaproteobacteria</taxon>
        <taxon>Neisseriales</taxon>
        <taxon>Chitinibacteraceae</taxon>
        <taxon>Chitinibacter</taxon>
    </lineage>
</organism>
<dbReference type="InterPro" id="IPR002931">
    <property type="entry name" value="Transglutaminase-like"/>
</dbReference>
<dbReference type="PANTHER" id="PTHR42736:SF1">
    <property type="entry name" value="PROTEIN-GLUTAMINE GAMMA-GLUTAMYLTRANSFERASE"/>
    <property type="match status" value="1"/>
</dbReference>
<keyword evidence="1" id="KW-0472">Membrane</keyword>
<dbReference type="AlphaFoldDB" id="A0A7D5V6R8"/>
<feature type="transmembrane region" description="Helical" evidence="1">
    <location>
        <begin position="165"/>
        <end position="183"/>
    </location>
</feature>
<protein>
    <submittedName>
        <fullName evidence="3">DUF3488 domain-containing transglutaminase family protein</fullName>
    </submittedName>
</protein>
<dbReference type="PANTHER" id="PTHR42736">
    <property type="entry name" value="PROTEIN-GLUTAMINE GAMMA-GLUTAMYLTRANSFERASE"/>
    <property type="match status" value="1"/>
</dbReference>
<feature type="domain" description="Transglutaminase-like" evidence="2">
    <location>
        <begin position="409"/>
        <end position="478"/>
    </location>
</feature>
<keyword evidence="1" id="KW-0812">Transmembrane</keyword>
<name>A0A7D5V6R8_9NEIS</name>
<dbReference type="Gene3D" id="3.10.620.30">
    <property type="match status" value="1"/>
</dbReference>
<keyword evidence="1" id="KW-1133">Transmembrane helix</keyword>
<feature type="transmembrane region" description="Helical" evidence="1">
    <location>
        <begin position="129"/>
        <end position="145"/>
    </location>
</feature>
<dbReference type="SMART" id="SM00460">
    <property type="entry name" value="TGc"/>
    <property type="match status" value="1"/>
</dbReference>
<dbReference type="Pfam" id="PF01841">
    <property type="entry name" value="Transglut_core"/>
    <property type="match status" value="1"/>
</dbReference>
<dbReference type="KEGG" id="cfon:HZU75_00365"/>
<proteinExistence type="predicted"/>